<comment type="caution">
    <text evidence="2">The sequence shown here is derived from an EMBL/GenBank/DDBJ whole genome shotgun (WGS) entry which is preliminary data.</text>
</comment>
<dbReference type="SUPFAM" id="SSF51735">
    <property type="entry name" value="NAD(P)-binding Rossmann-fold domains"/>
    <property type="match status" value="1"/>
</dbReference>
<dbReference type="PANTHER" id="PTHR44013">
    <property type="entry name" value="ZINC-TYPE ALCOHOL DEHYDROGENASE-LIKE PROTEIN C16A3.02C"/>
    <property type="match status" value="1"/>
</dbReference>
<dbReference type="Pfam" id="PF13602">
    <property type="entry name" value="ADH_zinc_N_2"/>
    <property type="match status" value="1"/>
</dbReference>
<organism evidence="2 3">
    <name type="scientific">Saccharothrix mutabilis subsp. mutabilis</name>
    <dbReference type="NCBI Taxonomy" id="66855"/>
    <lineage>
        <taxon>Bacteria</taxon>
        <taxon>Bacillati</taxon>
        <taxon>Actinomycetota</taxon>
        <taxon>Actinomycetes</taxon>
        <taxon>Pseudonocardiales</taxon>
        <taxon>Pseudonocardiaceae</taxon>
        <taxon>Saccharothrix</taxon>
    </lineage>
</organism>
<dbReference type="InterPro" id="IPR013154">
    <property type="entry name" value="ADH-like_N"/>
</dbReference>
<dbReference type="Proteomes" id="UP001500416">
    <property type="component" value="Unassembled WGS sequence"/>
</dbReference>
<dbReference type="Gene3D" id="3.90.180.10">
    <property type="entry name" value="Medium-chain alcohol dehydrogenases, catalytic domain"/>
    <property type="match status" value="1"/>
</dbReference>
<dbReference type="SUPFAM" id="SSF50129">
    <property type="entry name" value="GroES-like"/>
    <property type="match status" value="1"/>
</dbReference>
<dbReference type="RefSeq" id="WP_343937019.1">
    <property type="nucleotide sequence ID" value="NZ_BAAABU010000017.1"/>
</dbReference>
<dbReference type="InterPro" id="IPR011032">
    <property type="entry name" value="GroES-like_sf"/>
</dbReference>
<accession>A0ABN0UG94</accession>
<dbReference type="Gene3D" id="3.40.50.720">
    <property type="entry name" value="NAD(P)-binding Rossmann-like Domain"/>
    <property type="match status" value="1"/>
</dbReference>
<dbReference type="CDD" id="cd08267">
    <property type="entry name" value="MDR1"/>
    <property type="match status" value="1"/>
</dbReference>
<protein>
    <submittedName>
        <fullName evidence="2">NAD(P)-dependent alcohol dehydrogenase</fullName>
    </submittedName>
</protein>
<name>A0ABN0UG94_9PSEU</name>
<feature type="domain" description="Enoyl reductase (ER)" evidence="1">
    <location>
        <begin position="10"/>
        <end position="313"/>
    </location>
</feature>
<dbReference type="EMBL" id="BAAABU010000017">
    <property type="protein sequence ID" value="GAA0249586.1"/>
    <property type="molecule type" value="Genomic_DNA"/>
</dbReference>
<dbReference type="InterPro" id="IPR052733">
    <property type="entry name" value="Chloroplast_QOR"/>
</dbReference>
<dbReference type="InterPro" id="IPR036291">
    <property type="entry name" value="NAD(P)-bd_dom_sf"/>
</dbReference>
<gene>
    <name evidence="2" type="ORF">GCM10010492_57070</name>
</gene>
<evidence type="ECO:0000259" key="1">
    <source>
        <dbReference type="SMART" id="SM00829"/>
    </source>
</evidence>
<keyword evidence="3" id="KW-1185">Reference proteome</keyword>
<reference evidence="2 3" key="1">
    <citation type="journal article" date="2019" name="Int. J. Syst. Evol. Microbiol.">
        <title>The Global Catalogue of Microorganisms (GCM) 10K type strain sequencing project: providing services to taxonomists for standard genome sequencing and annotation.</title>
        <authorList>
            <consortium name="The Broad Institute Genomics Platform"/>
            <consortium name="The Broad Institute Genome Sequencing Center for Infectious Disease"/>
            <person name="Wu L."/>
            <person name="Ma J."/>
        </authorList>
    </citation>
    <scope>NUCLEOTIDE SEQUENCE [LARGE SCALE GENOMIC DNA]</scope>
    <source>
        <strain evidence="2 3">JCM 3380</strain>
    </source>
</reference>
<proteinExistence type="predicted"/>
<evidence type="ECO:0000313" key="2">
    <source>
        <dbReference type="EMBL" id="GAA0249586.1"/>
    </source>
</evidence>
<evidence type="ECO:0000313" key="3">
    <source>
        <dbReference type="Proteomes" id="UP001500416"/>
    </source>
</evidence>
<sequence length="315" mass="32677">MRAAVVDRYGAPEVVRVAEVPRPVPRADEVLVRVRAVAVTSGDARIRAARFPSGFGVFGRLAFGVLRPRKPVLGGSFSGVVEAVGAQVAGFAPGDDVCGMTGVRLGAHAEYVAVAGAKVVRKPPQVSHEDAAGLLFGGSTSLHFLRDKGKLRAGQTVLVIGASGALGTNAVQLAKHFGAVVTGVTSAANAQLVHDLGADHVLDYTTGALDRTRDRFDVVMDTVGTLSVKSGRRLLADGGTLLLPVAGLGDTIRARGDVAAGPAPERPEDFEFLLDLAARSALTVVLDQVHDLADITAAHRRVDSGRKVGNVVVRP</sequence>
<dbReference type="InterPro" id="IPR020843">
    <property type="entry name" value="ER"/>
</dbReference>
<dbReference type="PANTHER" id="PTHR44013:SF1">
    <property type="entry name" value="ZINC-TYPE ALCOHOL DEHYDROGENASE-LIKE PROTEIN C16A3.02C"/>
    <property type="match status" value="1"/>
</dbReference>
<dbReference type="SMART" id="SM00829">
    <property type="entry name" value="PKS_ER"/>
    <property type="match status" value="1"/>
</dbReference>
<dbReference type="Pfam" id="PF08240">
    <property type="entry name" value="ADH_N"/>
    <property type="match status" value="1"/>
</dbReference>